<protein>
    <submittedName>
        <fullName evidence="2">Glycosyltransferase involved in cell wall biosynthesis</fullName>
    </submittedName>
</protein>
<evidence type="ECO:0000313" key="2">
    <source>
        <dbReference type="EMBL" id="MBB3330945.1"/>
    </source>
</evidence>
<dbReference type="PANTHER" id="PTHR12526">
    <property type="entry name" value="GLYCOSYLTRANSFERASE"/>
    <property type="match status" value="1"/>
</dbReference>
<dbReference type="InterPro" id="IPR028098">
    <property type="entry name" value="Glyco_trans_4-like_N"/>
</dbReference>
<keyword evidence="2" id="KW-0808">Transferase</keyword>
<evidence type="ECO:0000259" key="1">
    <source>
        <dbReference type="Pfam" id="PF13439"/>
    </source>
</evidence>
<accession>A0A7W5K2V5</accession>
<dbReference type="AlphaFoldDB" id="A0A7W5K2V5"/>
<feature type="domain" description="Glycosyltransferase subfamily 4-like N-terminal" evidence="1">
    <location>
        <begin position="20"/>
        <end position="178"/>
    </location>
</feature>
<name>A0A7W5K2V5_9GAMM</name>
<dbReference type="PANTHER" id="PTHR12526:SF638">
    <property type="entry name" value="SPORE COAT PROTEIN SA"/>
    <property type="match status" value="1"/>
</dbReference>
<evidence type="ECO:0000313" key="3">
    <source>
        <dbReference type="Proteomes" id="UP000553442"/>
    </source>
</evidence>
<dbReference type="Pfam" id="PF13692">
    <property type="entry name" value="Glyco_trans_1_4"/>
    <property type="match status" value="1"/>
</dbReference>
<gene>
    <name evidence="2" type="ORF">BDK63_001820</name>
</gene>
<sequence length="375" mass="42510">MKVVLIGTNSSSIFGFRKLLLQSLVEVGHDVRILTADLSPEIKRRAKEELNVEAEEYLLARRGMNPLLDLKNAWKLYRRLKNLDPDFVFCYFSKPVIWGALAARLAGVKRRYGMLEGLGYYFTAHPRSDSWKKILIRGTQVSLFHLSLPLLKGLVVLNPDDKRDLVERYRIRVDNVMVLGGIGLDLHEYPYSIPKKDRVRFIFVGRLLEEKGINEYLQAAEAIKKRHPEAEFVILGKPDPGNPGSVDLAYLDRLVETGVIIYPGVVSNVADWLEESSVFVLPSYREGVPRSTQEAMAVGRPIITTDVPGCRETIRDGENGFKVPPHDATAVAEAMERFIAQPDLIFSMGCRSRQLAEEQFDADEINRRLIDFLKL</sequence>
<dbReference type="EMBL" id="JACHZF010000011">
    <property type="protein sequence ID" value="MBB3330945.1"/>
    <property type="molecule type" value="Genomic_DNA"/>
</dbReference>
<keyword evidence="3" id="KW-1185">Reference proteome</keyword>
<reference evidence="2 3" key="1">
    <citation type="submission" date="2020-08" db="EMBL/GenBank/DDBJ databases">
        <title>Genomic Encyclopedia of Archaeal and Bacterial Type Strains, Phase II (KMG-II): from individual species to whole genera.</title>
        <authorList>
            <person name="Goeker M."/>
        </authorList>
    </citation>
    <scope>NUCLEOTIDE SEQUENCE [LARGE SCALE GENOMIC DNA]</scope>
    <source>
        <strain evidence="2 3">5AG</strain>
    </source>
</reference>
<dbReference type="SUPFAM" id="SSF53756">
    <property type="entry name" value="UDP-Glycosyltransferase/glycogen phosphorylase"/>
    <property type="match status" value="1"/>
</dbReference>
<dbReference type="RefSeq" id="WP_183331097.1">
    <property type="nucleotide sequence ID" value="NZ_JACHZF010000011.1"/>
</dbReference>
<dbReference type="Gene3D" id="3.40.50.2000">
    <property type="entry name" value="Glycogen Phosphorylase B"/>
    <property type="match status" value="2"/>
</dbReference>
<dbReference type="CDD" id="cd03808">
    <property type="entry name" value="GT4_CapM-like"/>
    <property type="match status" value="1"/>
</dbReference>
<organism evidence="2 3">
    <name type="scientific">Halomonas campaniensis</name>
    <dbReference type="NCBI Taxonomy" id="213554"/>
    <lineage>
        <taxon>Bacteria</taxon>
        <taxon>Pseudomonadati</taxon>
        <taxon>Pseudomonadota</taxon>
        <taxon>Gammaproteobacteria</taxon>
        <taxon>Oceanospirillales</taxon>
        <taxon>Halomonadaceae</taxon>
        <taxon>Halomonas</taxon>
    </lineage>
</organism>
<comment type="caution">
    <text evidence="2">The sequence shown here is derived from an EMBL/GenBank/DDBJ whole genome shotgun (WGS) entry which is preliminary data.</text>
</comment>
<dbReference type="GO" id="GO:0016757">
    <property type="term" value="F:glycosyltransferase activity"/>
    <property type="evidence" value="ECO:0007669"/>
    <property type="project" value="TreeGrafter"/>
</dbReference>
<proteinExistence type="predicted"/>
<dbReference type="Pfam" id="PF13439">
    <property type="entry name" value="Glyco_transf_4"/>
    <property type="match status" value="1"/>
</dbReference>
<dbReference type="Proteomes" id="UP000553442">
    <property type="component" value="Unassembled WGS sequence"/>
</dbReference>